<evidence type="ECO:0000256" key="1">
    <source>
        <dbReference type="ARBA" id="ARBA00005104"/>
    </source>
</evidence>
<organism evidence="5 6">
    <name type="scientific">Companilactobacillus kimchiensis</name>
    <dbReference type="NCBI Taxonomy" id="993692"/>
    <lineage>
        <taxon>Bacteria</taxon>
        <taxon>Bacillati</taxon>
        <taxon>Bacillota</taxon>
        <taxon>Bacilli</taxon>
        <taxon>Lactobacillales</taxon>
        <taxon>Lactobacillaceae</taxon>
        <taxon>Companilactobacillus</taxon>
    </lineage>
</organism>
<dbReference type="InterPro" id="IPR024072">
    <property type="entry name" value="DHFR-like_dom_sf"/>
</dbReference>
<accession>A0A0R2LFX3</accession>
<proteinExistence type="predicted"/>
<evidence type="ECO:0000259" key="4">
    <source>
        <dbReference type="Pfam" id="PF01872"/>
    </source>
</evidence>
<dbReference type="GO" id="GO:0008703">
    <property type="term" value="F:5-amino-6-(5-phosphoribosylamino)uracil reductase activity"/>
    <property type="evidence" value="ECO:0007669"/>
    <property type="project" value="InterPro"/>
</dbReference>
<dbReference type="EMBL" id="JQCF01000001">
    <property type="protein sequence ID" value="KRO00703.1"/>
    <property type="molecule type" value="Genomic_DNA"/>
</dbReference>
<dbReference type="Pfam" id="PF01872">
    <property type="entry name" value="RibD_C"/>
    <property type="match status" value="1"/>
</dbReference>
<evidence type="ECO:0000256" key="3">
    <source>
        <dbReference type="ARBA" id="ARBA00023002"/>
    </source>
</evidence>
<comment type="pathway">
    <text evidence="1">Cofactor biosynthesis; riboflavin biosynthesis.</text>
</comment>
<dbReference type="PANTHER" id="PTHR38011:SF7">
    <property type="entry name" value="2,5-DIAMINO-6-RIBOSYLAMINO-4(3H)-PYRIMIDINONE 5'-PHOSPHATE REDUCTASE"/>
    <property type="match status" value="1"/>
</dbReference>
<comment type="caution">
    <text evidence="5">The sequence shown here is derived from an EMBL/GenBank/DDBJ whole genome shotgun (WGS) entry which is preliminary data.</text>
</comment>
<evidence type="ECO:0000256" key="2">
    <source>
        <dbReference type="ARBA" id="ARBA00022857"/>
    </source>
</evidence>
<dbReference type="PANTHER" id="PTHR38011">
    <property type="entry name" value="DIHYDROFOLATE REDUCTASE FAMILY PROTEIN (AFU_ORTHOLOGUE AFUA_8G06820)"/>
    <property type="match status" value="1"/>
</dbReference>
<evidence type="ECO:0000313" key="5">
    <source>
        <dbReference type="EMBL" id="KRO00703.1"/>
    </source>
</evidence>
<dbReference type="AlphaFoldDB" id="A0A0R2LFX3"/>
<dbReference type="SUPFAM" id="SSF53597">
    <property type="entry name" value="Dihydrofolate reductase-like"/>
    <property type="match status" value="1"/>
</dbReference>
<reference evidence="5 6" key="1">
    <citation type="journal article" date="2015" name="Genome Announc.">
        <title>Expanding the biotechnology potential of lactobacilli through comparative genomics of 213 strains and associated genera.</title>
        <authorList>
            <person name="Sun Z."/>
            <person name="Harris H.M."/>
            <person name="McCann A."/>
            <person name="Guo C."/>
            <person name="Argimon S."/>
            <person name="Zhang W."/>
            <person name="Yang X."/>
            <person name="Jeffery I.B."/>
            <person name="Cooney J.C."/>
            <person name="Kagawa T.F."/>
            <person name="Liu W."/>
            <person name="Song Y."/>
            <person name="Salvetti E."/>
            <person name="Wrobel A."/>
            <person name="Rasinkangas P."/>
            <person name="Parkhill J."/>
            <person name="Rea M.C."/>
            <person name="O'Sullivan O."/>
            <person name="Ritari J."/>
            <person name="Douillard F.P."/>
            <person name="Paul Ross R."/>
            <person name="Yang R."/>
            <person name="Briner A.E."/>
            <person name="Felis G.E."/>
            <person name="de Vos W.M."/>
            <person name="Barrangou R."/>
            <person name="Klaenhammer T.R."/>
            <person name="Caufield P.W."/>
            <person name="Cui Y."/>
            <person name="Zhang H."/>
            <person name="O'Toole P.W."/>
        </authorList>
    </citation>
    <scope>NUCLEOTIDE SEQUENCE [LARGE SCALE GENOMIC DNA]</scope>
    <source>
        <strain evidence="5 6">DSM 24716</strain>
    </source>
</reference>
<name>A0A0R2LFX3_9LACO</name>
<evidence type="ECO:0000313" key="6">
    <source>
        <dbReference type="Proteomes" id="UP000051006"/>
    </source>
</evidence>
<dbReference type="InterPro" id="IPR050765">
    <property type="entry name" value="Riboflavin_Biosynth_HTPR"/>
</dbReference>
<sequence>MMMSVDGRIDCDMTAQLPGTTEYYQTLQAIDAPTTLSGRVTAQLELAQSGKFDAENKTAVGVEKFSKKVDSKEYNVVVDTKGTLMWDDDAQYSRPHIIITSQQVTKDYLDYLDTKNISWIVAGESKIDLARATEILKTEFEVERMAIVGGGHIDGSFLDEGLIDEISLLIGAGVDGRGGMAAVFDGRGMDHGIVPLKLKSVQSYDDDAVWLRYLVKK</sequence>
<dbReference type="InterPro" id="IPR002734">
    <property type="entry name" value="RibDG_C"/>
</dbReference>
<dbReference type="STRING" id="993692.IV57_GL000019"/>
<dbReference type="GO" id="GO:0009231">
    <property type="term" value="P:riboflavin biosynthetic process"/>
    <property type="evidence" value="ECO:0007669"/>
    <property type="project" value="InterPro"/>
</dbReference>
<dbReference type="Proteomes" id="UP000051006">
    <property type="component" value="Unassembled WGS sequence"/>
</dbReference>
<dbReference type="PATRIC" id="fig|993692.3.peg.19"/>
<feature type="domain" description="Bacterial bifunctional deaminase-reductase C-terminal" evidence="4">
    <location>
        <begin position="1"/>
        <end position="209"/>
    </location>
</feature>
<dbReference type="Gene3D" id="3.40.430.10">
    <property type="entry name" value="Dihydrofolate Reductase, subunit A"/>
    <property type="match status" value="1"/>
</dbReference>
<protein>
    <submittedName>
        <fullName evidence="5">Deaminase-reductase domain-containing protein</fullName>
    </submittedName>
</protein>
<keyword evidence="3" id="KW-0560">Oxidoreductase</keyword>
<keyword evidence="6" id="KW-1185">Reference proteome</keyword>
<gene>
    <name evidence="5" type="ORF">IV57_GL000019</name>
</gene>
<keyword evidence="2" id="KW-0521">NADP</keyword>